<comment type="caution">
    <text evidence="2">The sequence shown here is derived from an EMBL/GenBank/DDBJ whole genome shotgun (WGS) entry which is preliminary data.</text>
</comment>
<dbReference type="GO" id="GO:0006097">
    <property type="term" value="P:glyoxylate cycle"/>
    <property type="evidence" value="ECO:0007669"/>
    <property type="project" value="InterPro"/>
</dbReference>
<name>A0A510ULK4_ALIFS</name>
<proteinExistence type="predicted"/>
<dbReference type="GO" id="GO:0004474">
    <property type="term" value="F:malate synthase activity"/>
    <property type="evidence" value="ECO:0007669"/>
    <property type="project" value="InterPro"/>
</dbReference>
<dbReference type="NCBIfam" id="NF006511">
    <property type="entry name" value="PRK08951.1"/>
    <property type="match status" value="1"/>
</dbReference>
<dbReference type="InterPro" id="IPR048357">
    <property type="entry name" value="MSG_insertion"/>
</dbReference>
<dbReference type="PANTHER" id="PTHR42739:SF1">
    <property type="entry name" value="MALATE SYNTHASE G"/>
    <property type="match status" value="1"/>
</dbReference>
<dbReference type="Gene3D" id="2.170.170.11">
    <property type="entry name" value="Malate synthase G - maily-beta sub-domain"/>
    <property type="match status" value="1"/>
</dbReference>
<dbReference type="Pfam" id="PF20658">
    <property type="entry name" value="MSG_insertion"/>
    <property type="match status" value="1"/>
</dbReference>
<protein>
    <submittedName>
        <fullName evidence="2">Malate synthase</fullName>
    </submittedName>
</protein>
<gene>
    <name evidence="2" type="ORF">AFI02nite_35530</name>
</gene>
<accession>A0A510ULK4</accession>
<dbReference type="EMBL" id="BJTZ01000031">
    <property type="protein sequence ID" value="GEK15517.1"/>
    <property type="molecule type" value="Genomic_DNA"/>
</dbReference>
<dbReference type="PANTHER" id="PTHR42739">
    <property type="entry name" value="MALATE SYNTHASE G"/>
    <property type="match status" value="1"/>
</dbReference>
<sequence>MLIIESVLDKDFFEGTIMAITNINKESNTQHETPFMAEAVYAVEKMEAKQEEKQHQIKGLLDQLFPLTKGSHQDVTNYLLDYHHLVVFFKDGGSSGLRNPGKFVAFTGHRSSPDTILLKDNSGSHVEIIFGLHTPGKDSLVTIADVEIETCTTFSQDFSLAAMRHWISLIKRDSSSHIKAHQVDKEYTAKNGDEYQLNSCFSL</sequence>
<evidence type="ECO:0000313" key="3">
    <source>
        <dbReference type="Proteomes" id="UP000321787"/>
    </source>
</evidence>
<evidence type="ECO:0000313" key="2">
    <source>
        <dbReference type="EMBL" id="GEK15517.1"/>
    </source>
</evidence>
<dbReference type="Proteomes" id="UP000321787">
    <property type="component" value="Unassembled WGS sequence"/>
</dbReference>
<dbReference type="AlphaFoldDB" id="A0A510ULK4"/>
<dbReference type="InterPro" id="IPR006253">
    <property type="entry name" value="Malate_synthG"/>
</dbReference>
<organism evidence="2 3">
    <name type="scientific">Aliivibrio fischeri</name>
    <name type="common">Vibrio fischeri</name>
    <dbReference type="NCBI Taxonomy" id="668"/>
    <lineage>
        <taxon>Bacteria</taxon>
        <taxon>Pseudomonadati</taxon>
        <taxon>Pseudomonadota</taxon>
        <taxon>Gammaproteobacteria</taxon>
        <taxon>Vibrionales</taxon>
        <taxon>Vibrionaceae</taxon>
        <taxon>Aliivibrio</taxon>
    </lineage>
</organism>
<dbReference type="InterPro" id="IPR011076">
    <property type="entry name" value="Malate_synth_sf"/>
</dbReference>
<dbReference type="GO" id="GO:0009436">
    <property type="term" value="P:glyoxylate catabolic process"/>
    <property type="evidence" value="ECO:0007669"/>
    <property type="project" value="TreeGrafter"/>
</dbReference>
<feature type="domain" description="Malate synthase G alpha-beta insertion" evidence="1">
    <location>
        <begin position="57"/>
        <end position="119"/>
    </location>
</feature>
<dbReference type="SUPFAM" id="SSF51645">
    <property type="entry name" value="Malate synthase G"/>
    <property type="match status" value="1"/>
</dbReference>
<evidence type="ECO:0000259" key="1">
    <source>
        <dbReference type="Pfam" id="PF20658"/>
    </source>
</evidence>
<dbReference type="GO" id="GO:0000287">
    <property type="term" value="F:magnesium ion binding"/>
    <property type="evidence" value="ECO:0007669"/>
    <property type="project" value="TreeGrafter"/>
</dbReference>
<reference evidence="2 3" key="1">
    <citation type="submission" date="2019-07" db="EMBL/GenBank/DDBJ databases">
        <title>Whole genome shotgun sequence of Aliivibrio fischeri NBRC 101058.</title>
        <authorList>
            <person name="Hosoyama A."/>
            <person name="Uohara A."/>
            <person name="Ohji S."/>
            <person name="Ichikawa N."/>
        </authorList>
    </citation>
    <scope>NUCLEOTIDE SEQUENCE [LARGE SCALE GENOMIC DNA]</scope>
    <source>
        <strain evidence="2 3">NBRC 101058</strain>
    </source>
</reference>
<dbReference type="GO" id="GO:0005829">
    <property type="term" value="C:cytosol"/>
    <property type="evidence" value="ECO:0007669"/>
    <property type="project" value="TreeGrafter"/>
</dbReference>